<evidence type="ECO:0000313" key="2">
    <source>
        <dbReference type="EMBL" id="KAJ8969373.1"/>
    </source>
</evidence>
<feature type="region of interest" description="Disordered" evidence="1">
    <location>
        <begin position="1"/>
        <end position="35"/>
    </location>
</feature>
<reference evidence="2" key="1">
    <citation type="journal article" date="2023" name="Insect Mol. Biol.">
        <title>Genome sequencing provides insights into the evolution of gene families encoding plant cell wall-degrading enzymes in longhorned beetles.</title>
        <authorList>
            <person name="Shin N.R."/>
            <person name="Okamura Y."/>
            <person name="Kirsch R."/>
            <person name="Pauchet Y."/>
        </authorList>
    </citation>
    <scope>NUCLEOTIDE SEQUENCE</scope>
    <source>
        <strain evidence="2">MMC_N1</strain>
    </source>
</reference>
<keyword evidence="3" id="KW-1185">Reference proteome</keyword>
<evidence type="ECO:0000256" key="1">
    <source>
        <dbReference type="SAM" id="MobiDB-lite"/>
    </source>
</evidence>
<organism evidence="2 3">
    <name type="scientific">Molorchus minor</name>
    <dbReference type="NCBI Taxonomy" id="1323400"/>
    <lineage>
        <taxon>Eukaryota</taxon>
        <taxon>Metazoa</taxon>
        <taxon>Ecdysozoa</taxon>
        <taxon>Arthropoda</taxon>
        <taxon>Hexapoda</taxon>
        <taxon>Insecta</taxon>
        <taxon>Pterygota</taxon>
        <taxon>Neoptera</taxon>
        <taxon>Endopterygota</taxon>
        <taxon>Coleoptera</taxon>
        <taxon>Polyphaga</taxon>
        <taxon>Cucujiformia</taxon>
        <taxon>Chrysomeloidea</taxon>
        <taxon>Cerambycidae</taxon>
        <taxon>Lamiinae</taxon>
        <taxon>Monochamini</taxon>
        <taxon>Molorchus</taxon>
    </lineage>
</organism>
<evidence type="ECO:0000313" key="3">
    <source>
        <dbReference type="Proteomes" id="UP001162164"/>
    </source>
</evidence>
<feature type="region of interest" description="Disordered" evidence="1">
    <location>
        <begin position="67"/>
        <end position="132"/>
    </location>
</feature>
<accession>A0ABQ9IZZ0</accession>
<comment type="caution">
    <text evidence="2">The sequence shown here is derived from an EMBL/GenBank/DDBJ whole genome shotgun (WGS) entry which is preliminary data.</text>
</comment>
<dbReference type="Proteomes" id="UP001162164">
    <property type="component" value="Unassembled WGS sequence"/>
</dbReference>
<feature type="compositionally biased region" description="Polar residues" evidence="1">
    <location>
        <begin position="1"/>
        <end position="27"/>
    </location>
</feature>
<gene>
    <name evidence="2" type="ORF">NQ317_002006</name>
</gene>
<name>A0ABQ9IZZ0_9CUCU</name>
<dbReference type="EMBL" id="JAPWTJ010001815">
    <property type="protein sequence ID" value="KAJ8969373.1"/>
    <property type="molecule type" value="Genomic_DNA"/>
</dbReference>
<feature type="compositionally biased region" description="Low complexity" evidence="1">
    <location>
        <begin position="109"/>
        <end position="132"/>
    </location>
</feature>
<proteinExistence type="predicted"/>
<sequence length="211" mass="23170">MSESVTPSPTSTHPIADSRQNSNGSSENQDHRLEDGDSHVVWAVTDIHNVPKGSIIINPHTGKPLKNDDGTIYHYDPNNPPLNMIQTPSKPPPLAAESSAERYGKTRSTKTSPTRKSNFTNSSTSPSLPFSPSLMTTSVPQRSFSYVQTENVVSVPQQHFSGYTSTYAAPAAVETAAVYQQPYLVYTAPYGVQIQQQYDRIILKFLTTEVI</sequence>
<protein>
    <submittedName>
        <fullName evidence="2">Uncharacterized protein</fullName>
    </submittedName>
</protein>